<evidence type="ECO:0000313" key="3">
    <source>
        <dbReference type="EMBL" id="HIT76161.1"/>
    </source>
</evidence>
<accession>A0A9D1GZ16</accession>
<dbReference type="InterPro" id="IPR006059">
    <property type="entry name" value="SBP"/>
</dbReference>
<dbReference type="AlphaFoldDB" id="A0A9D1GZ16"/>
<dbReference type="InterPro" id="IPR050490">
    <property type="entry name" value="Bact_solute-bd_prot1"/>
</dbReference>
<reference evidence="3" key="2">
    <citation type="journal article" date="2021" name="PeerJ">
        <title>Extensive microbial diversity within the chicken gut microbiome revealed by metagenomics and culture.</title>
        <authorList>
            <person name="Gilroy R."/>
            <person name="Ravi A."/>
            <person name="Getino M."/>
            <person name="Pursley I."/>
            <person name="Horton D.L."/>
            <person name="Alikhan N.F."/>
            <person name="Baker D."/>
            <person name="Gharbi K."/>
            <person name="Hall N."/>
            <person name="Watson M."/>
            <person name="Adriaenssens E.M."/>
            <person name="Foster-Nyarko E."/>
            <person name="Jarju S."/>
            <person name="Secka A."/>
            <person name="Antonio M."/>
            <person name="Oren A."/>
            <person name="Chaudhuri R.R."/>
            <person name="La Ragione R."/>
            <person name="Hildebrand F."/>
            <person name="Pallen M.J."/>
        </authorList>
    </citation>
    <scope>NUCLEOTIDE SEQUENCE</scope>
    <source>
        <strain evidence="3">ChiGjej1B1-24693</strain>
    </source>
</reference>
<sequence length="443" mass="47389">MAGVDQASIRRRSVMMMLAGAAVAPALAGCVREGGQPTQEPAVEASGPIEGTVEFWTINLRKNFQEYFDTLISDFESQHDGVKVNWVDVPGEDMTAKYLSAIASNKVPDVINVDSKNLGQLDATLADHDALWSDEDLTAFQPGLVEGLRVGSTLKGIPWYNSGTRVMMYRKSIMEEAGFTVDQAPTTWQEALELADKVHEATGVYGTNTDPGSLQLLALGVEFVNDELTEAIFNTDEAAGFVELFQEAYASGAIAPGASAPDGKEPQTIDNAQIAFKSAGPGAFTSLEKNTPKAYEDLLVTEAPKTIDGKNQMTGQMALSIPAQSSNMAGAKAFLDHVASAQAQLEFCKLVAIFPSTVATLEDPLFADNPGETPTEQARKIVVDGFPDAVDTTIPLPAGIPNQLRTDFTLAMKETMRSGADAKSSLDAQQKTWQDALDKANKS</sequence>
<name>A0A9D1GZ16_9ACTN</name>
<organism evidence="3 4">
    <name type="scientific">Candidatus Avipropionibacterium avicola</name>
    <dbReference type="NCBI Taxonomy" id="2840701"/>
    <lineage>
        <taxon>Bacteria</taxon>
        <taxon>Bacillati</taxon>
        <taxon>Actinomycetota</taxon>
        <taxon>Actinomycetes</taxon>
        <taxon>Propionibacteriales</taxon>
        <taxon>Propionibacteriaceae</taxon>
        <taxon>Propionibacteriaceae incertae sedis</taxon>
        <taxon>Candidatus Avipropionibacterium</taxon>
    </lineage>
</organism>
<keyword evidence="2" id="KW-0732">Signal</keyword>
<dbReference type="SUPFAM" id="SSF53850">
    <property type="entry name" value="Periplasmic binding protein-like II"/>
    <property type="match status" value="1"/>
</dbReference>
<evidence type="ECO:0000256" key="1">
    <source>
        <dbReference type="SAM" id="MobiDB-lite"/>
    </source>
</evidence>
<evidence type="ECO:0000256" key="2">
    <source>
        <dbReference type="SAM" id="SignalP"/>
    </source>
</evidence>
<dbReference type="EMBL" id="DVLP01000332">
    <property type="protein sequence ID" value="HIT76161.1"/>
    <property type="molecule type" value="Genomic_DNA"/>
</dbReference>
<dbReference type="Pfam" id="PF01547">
    <property type="entry name" value="SBP_bac_1"/>
    <property type="match status" value="1"/>
</dbReference>
<dbReference type="Gene3D" id="3.40.190.10">
    <property type="entry name" value="Periplasmic binding protein-like II"/>
    <property type="match status" value="1"/>
</dbReference>
<feature type="region of interest" description="Disordered" evidence="1">
    <location>
        <begin position="419"/>
        <end position="443"/>
    </location>
</feature>
<feature type="signal peptide" evidence="2">
    <location>
        <begin position="1"/>
        <end position="28"/>
    </location>
</feature>
<evidence type="ECO:0000313" key="4">
    <source>
        <dbReference type="Proteomes" id="UP000886842"/>
    </source>
</evidence>
<comment type="caution">
    <text evidence="3">The sequence shown here is derived from an EMBL/GenBank/DDBJ whole genome shotgun (WGS) entry which is preliminary data.</text>
</comment>
<reference evidence="3" key="1">
    <citation type="submission" date="2020-10" db="EMBL/GenBank/DDBJ databases">
        <authorList>
            <person name="Gilroy R."/>
        </authorList>
    </citation>
    <scope>NUCLEOTIDE SEQUENCE</scope>
    <source>
        <strain evidence="3">ChiGjej1B1-24693</strain>
    </source>
</reference>
<dbReference type="Proteomes" id="UP000886842">
    <property type="component" value="Unassembled WGS sequence"/>
</dbReference>
<dbReference type="PANTHER" id="PTHR43649">
    <property type="entry name" value="ARABINOSE-BINDING PROTEIN-RELATED"/>
    <property type="match status" value="1"/>
</dbReference>
<gene>
    <name evidence="3" type="ORF">IAA98_11290</name>
</gene>
<protein>
    <submittedName>
        <fullName evidence="3">Extracellular solute-binding protein</fullName>
    </submittedName>
</protein>
<feature type="chain" id="PRO_5038952226" evidence="2">
    <location>
        <begin position="29"/>
        <end position="443"/>
    </location>
</feature>
<dbReference type="InterPro" id="IPR006311">
    <property type="entry name" value="TAT_signal"/>
</dbReference>
<dbReference type="PROSITE" id="PS51318">
    <property type="entry name" value="TAT"/>
    <property type="match status" value="1"/>
</dbReference>
<proteinExistence type="predicted"/>
<dbReference type="PANTHER" id="PTHR43649:SF12">
    <property type="entry name" value="DIACETYLCHITOBIOSE BINDING PROTEIN DASA"/>
    <property type="match status" value="1"/>
</dbReference>